<keyword evidence="3" id="KW-1185">Reference proteome</keyword>
<evidence type="ECO:0000313" key="3">
    <source>
        <dbReference type="Proteomes" id="UP000262719"/>
    </source>
</evidence>
<proteinExistence type="predicted"/>
<feature type="transmembrane region" description="Helical" evidence="1">
    <location>
        <begin position="31"/>
        <end position="49"/>
    </location>
</feature>
<gene>
    <name evidence="2" type="primary">76</name>
    <name evidence="2" type="ORF">SEA_SCHMIDT_76</name>
</gene>
<accession>A0A385E2U8</accession>
<keyword evidence="1" id="KW-0812">Transmembrane</keyword>
<dbReference type="RefSeq" id="YP_010051016.1">
    <property type="nucleotide sequence ID" value="NC_054436.1"/>
</dbReference>
<keyword evidence="1" id="KW-1133">Transmembrane helix</keyword>
<name>A0A385E2U8_9CAUD</name>
<protein>
    <submittedName>
        <fullName evidence="2">Uncharacterized protein</fullName>
    </submittedName>
</protein>
<evidence type="ECO:0000256" key="1">
    <source>
        <dbReference type="SAM" id="Phobius"/>
    </source>
</evidence>
<reference evidence="2 3" key="1">
    <citation type="submission" date="2018-07" db="EMBL/GenBank/DDBJ databases">
        <authorList>
            <person name="Roberston F.H."/>
            <person name="Ghiringhelli B.C."/>
            <person name="Garcia S."/>
            <person name="Henry S."/>
            <person name="Naegele L."/>
            <person name="Slowan-Pomeroy T."/>
            <person name="Briggs L.A."/>
            <person name="Warner M.H."/>
            <person name="Garlena R.A."/>
            <person name="Russell D.A."/>
            <person name="Pope W.H."/>
            <person name="Jacobs-Sera D."/>
            <person name="Hatfull G.F."/>
        </authorList>
    </citation>
    <scope>NUCLEOTIDE SEQUENCE [LARGE SCALE GENOMIC DNA]</scope>
</reference>
<dbReference type="Proteomes" id="UP000262719">
    <property type="component" value="Segment"/>
</dbReference>
<sequence length="58" mass="6438">MRHARIGRVQLYPDMLGAAMLGYVLGAGQTWHLYVRIVTVAAAILPMMWGKAIRSLPD</sequence>
<dbReference type="EMBL" id="MH651189">
    <property type="protein sequence ID" value="AXQ65195.1"/>
    <property type="molecule type" value="Genomic_DNA"/>
</dbReference>
<evidence type="ECO:0000313" key="2">
    <source>
        <dbReference type="EMBL" id="AXQ65195.1"/>
    </source>
</evidence>
<keyword evidence="1" id="KW-0472">Membrane</keyword>
<organism evidence="2 3">
    <name type="scientific">Gordonia phage Schmidt</name>
    <dbReference type="NCBI Taxonomy" id="2301697"/>
    <lineage>
        <taxon>Viruses</taxon>
        <taxon>Duplodnaviria</taxon>
        <taxon>Heunggongvirae</taxon>
        <taxon>Uroviricota</taxon>
        <taxon>Caudoviricetes</taxon>
        <taxon>Ruthgordonvirinae</taxon>
        <taxon>Schmidtvirus</taxon>
        <taxon>Schmidtvirus schmidt</taxon>
    </lineage>
</organism>
<dbReference type="KEGG" id="vg:63911752"/>
<dbReference type="GeneID" id="63911752"/>